<organism evidence="2 3">
    <name type="scientific">Dendryphion nanum</name>
    <dbReference type="NCBI Taxonomy" id="256645"/>
    <lineage>
        <taxon>Eukaryota</taxon>
        <taxon>Fungi</taxon>
        <taxon>Dikarya</taxon>
        <taxon>Ascomycota</taxon>
        <taxon>Pezizomycotina</taxon>
        <taxon>Dothideomycetes</taxon>
        <taxon>Pleosporomycetidae</taxon>
        <taxon>Pleosporales</taxon>
        <taxon>Torulaceae</taxon>
        <taxon>Dendryphion</taxon>
    </lineage>
</organism>
<accession>A0A9P9DEI3</accession>
<comment type="caution">
    <text evidence="2">The sequence shown here is derived from an EMBL/GenBank/DDBJ whole genome shotgun (WGS) entry which is preliminary data.</text>
</comment>
<dbReference type="GO" id="GO:0033925">
    <property type="term" value="F:mannosyl-glycoprotein endo-beta-N-acetylglucosaminidase activity"/>
    <property type="evidence" value="ECO:0007669"/>
    <property type="project" value="UniProtKB-EC"/>
</dbReference>
<dbReference type="OrthoDB" id="284473at2759"/>
<evidence type="ECO:0000313" key="2">
    <source>
        <dbReference type="EMBL" id="KAH7117925.1"/>
    </source>
</evidence>
<dbReference type="GO" id="GO:0005829">
    <property type="term" value="C:cytosol"/>
    <property type="evidence" value="ECO:0007669"/>
    <property type="project" value="UniProtKB-SubCell"/>
</dbReference>
<evidence type="ECO:0000313" key="3">
    <source>
        <dbReference type="Proteomes" id="UP000700596"/>
    </source>
</evidence>
<dbReference type="InterPro" id="IPR032979">
    <property type="entry name" value="ENGase"/>
</dbReference>
<dbReference type="Gene3D" id="3.20.20.80">
    <property type="entry name" value="Glycosidases"/>
    <property type="match status" value="1"/>
</dbReference>
<dbReference type="InterPro" id="IPR005201">
    <property type="entry name" value="TIM_ENGase"/>
</dbReference>
<dbReference type="PANTHER" id="PTHR13246:SF1">
    <property type="entry name" value="CYTOSOLIC ENDO-BETA-N-ACETYLGLUCOSAMINIDASE"/>
    <property type="match status" value="1"/>
</dbReference>
<evidence type="ECO:0000259" key="1">
    <source>
        <dbReference type="Pfam" id="PF03644"/>
    </source>
</evidence>
<name>A0A9P9DEI3_9PLEO</name>
<proteinExistence type="predicted"/>
<dbReference type="AlphaFoldDB" id="A0A9P9DEI3"/>
<reference evidence="2" key="1">
    <citation type="journal article" date="2021" name="Nat. Commun.">
        <title>Genetic determinants of endophytism in the Arabidopsis root mycobiome.</title>
        <authorList>
            <person name="Mesny F."/>
            <person name="Miyauchi S."/>
            <person name="Thiergart T."/>
            <person name="Pickel B."/>
            <person name="Atanasova L."/>
            <person name="Karlsson M."/>
            <person name="Huettel B."/>
            <person name="Barry K.W."/>
            <person name="Haridas S."/>
            <person name="Chen C."/>
            <person name="Bauer D."/>
            <person name="Andreopoulos W."/>
            <person name="Pangilinan J."/>
            <person name="LaButti K."/>
            <person name="Riley R."/>
            <person name="Lipzen A."/>
            <person name="Clum A."/>
            <person name="Drula E."/>
            <person name="Henrissat B."/>
            <person name="Kohler A."/>
            <person name="Grigoriev I.V."/>
            <person name="Martin F.M."/>
            <person name="Hacquard S."/>
        </authorList>
    </citation>
    <scope>NUCLEOTIDE SEQUENCE</scope>
    <source>
        <strain evidence="2">MPI-CAGE-CH-0243</strain>
    </source>
</reference>
<dbReference type="PANTHER" id="PTHR13246">
    <property type="entry name" value="ENDO BETA N-ACETYLGLUCOSAMINIDASE"/>
    <property type="match status" value="1"/>
</dbReference>
<dbReference type="Pfam" id="PF03644">
    <property type="entry name" value="Glyco_hydro_85"/>
    <property type="match status" value="1"/>
</dbReference>
<keyword evidence="3" id="KW-1185">Reference proteome</keyword>
<gene>
    <name evidence="2" type="ORF">B0J11DRAFT_537043</name>
</gene>
<feature type="domain" description="Cytosolic endo-beta-N-acetylglucosaminidase TIM barrel" evidence="1">
    <location>
        <begin position="101"/>
        <end position="413"/>
    </location>
</feature>
<dbReference type="EMBL" id="JAGMWT010000013">
    <property type="protein sequence ID" value="KAH7117925.1"/>
    <property type="molecule type" value="Genomic_DNA"/>
</dbReference>
<keyword evidence="2" id="KW-0378">Hydrolase</keyword>
<protein>
    <submittedName>
        <fullName evidence="2">Glycosyl hydrolase family 85 protein-like protein</fullName>
    </submittedName>
</protein>
<dbReference type="Proteomes" id="UP000700596">
    <property type="component" value="Unassembled WGS sequence"/>
</dbReference>
<sequence>MATLFGWKDILRPIRDGYRHLFPSPDTGPTPEERERQRQLDRLKGFTYFDTFEQLEHWSESDSAGIQRANTPIIQRSVVTESATENSRVLLCHDYAGNYQDYESIQGIGDDEEKFYSCEYLHFVDTFIYFSHKLVCTPPPSWTNSLHRNGVRSLGTFLIEPQTKDMSRMLQMDGNGLFPIARKLATVAENIGFDGWLINIEKPFPKEDWDYKKLEGFLQQLKNDLGPPKTLIWYDAITWINSVDYQNALTPQNLTFSKACGSVLTNYSWDEENALSSRQFAIKNGILPQNLYFGVDVWAQSTSSRTHPRVTFPKQGGGGTNTGLAVEKLAELGISSGIFAPAWSFEHFPGHGKDIERTIWEGTEPPAGLQCACGDTHRRHPVSISPVENHAMKYTVGSESFFFTDFSRAFGHHGRQERDCIYEGKALHSQLGSQSILPNCPMRSPHTMIGEKTNILSYRLHDLAGHTQLVVEFQAPSSVDHAKEVTHEQRLPLFKLNIPAHAPLHLRTSIQYTIRQPGMTVSLYLSFDHHIEYMHLQADDAVRLIETTIFHPPSHGKLKEFGVHLRAQNLQLPVQIMSMLDLCITNDADLPEPGSQAIHSIQLTTQGTGETKHTRLYWEYSAKNPVETMLSTPHSGLTGPFSHFCINVGEVLLGKAYALEYVLRQSIVESLLSDDGTEVAITGIGFDGRVIATEKALLHR</sequence>